<dbReference type="RefSeq" id="WP_326071049.1">
    <property type="nucleotide sequence ID" value="NZ_JARLKY010000012.1"/>
</dbReference>
<evidence type="ECO:0000313" key="1">
    <source>
        <dbReference type="EMBL" id="MEC0226633.1"/>
    </source>
</evidence>
<reference evidence="1 2" key="1">
    <citation type="submission" date="2023-03" db="EMBL/GenBank/DDBJ databases">
        <title>Bacillus Genome Sequencing.</title>
        <authorList>
            <person name="Dunlap C."/>
        </authorList>
    </citation>
    <scope>NUCLEOTIDE SEQUENCE [LARGE SCALE GENOMIC DNA]</scope>
    <source>
        <strain evidence="1 2">BD-533</strain>
    </source>
</reference>
<name>A0ABU6G186_9BACL</name>
<keyword evidence="2" id="KW-1185">Reference proteome</keyword>
<accession>A0ABU6G186</accession>
<protein>
    <submittedName>
        <fullName evidence="1">Uncharacterized protein</fullName>
    </submittedName>
</protein>
<sequence length="87" mass="8764">MAGSVDGLAGVLIEPAKKAGSTAKAGHFSPFHVETALMAGSAANTAGVFAETAKIAGSIAKAGHFSPFSRRDCLNSRLSRQYGGGAR</sequence>
<dbReference type="Proteomes" id="UP001338137">
    <property type="component" value="Unassembled WGS sequence"/>
</dbReference>
<gene>
    <name evidence="1" type="ORF">P4I72_05835</name>
</gene>
<evidence type="ECO:0000313" key="2">
    <source>
        <dbReference type="Proteomes" id="UP001338137"/>
    </source>
</evidence>
<organism evidence="1 2">
    <name type="scientific">Paenibacillus alba</name>
    <dbReference type="NCBI Taxonomy" id="1197127"/>
    <lineage>
        <taxon>Bacteria</taxon>
        <taxon>Bacillati</taxon>
        <taxon>Bacillota</taxon>
        <taxon>Bacilli</taxon>
        <taxon>Bacillales</taxon>
        <taxon>Paenibacillaceae</taxon>
        <taxon>Paenibacillus</taxon>
    </lineage>
</organism>
<comment type="caution">
    <text evidence="1">The sequence shown here is derived from an EMBL/GenBank/DDBJ whole genome shotgun (WGS) entry which is preliminary data.</text>
</comment>
<proteinExistence type="predicted"/>
<dbReference type="EMBL" id="JARLKY010000012">
    <property type="protein sequence ID" value="MEC0226633.1"/>
    <property type="molecule type" value="Genomic_DNA"/>
</dbReference>